<dbReference type="InterPro" id="IPR020103">
    <property type="entry name" value="PsdUridine_synth_cat_dom_sf"/>
</dbReference>
<dbReference type="PANTHER" id="PTHR21600">
    <property type="entry name" value="MITOCHONDRIAL RNA PSEUDOURIDINE SYNTHASE"/>
    <property type="match status" value="1"/>
</dbReference>
<dbReference type="GO" id="GO:0003723">
    <property type="term" value="F:RNA binding"/>
    <property type="evidence" value="ECO:0007669"/>
    <property type="project" value="InterPro"/>
</dbReference>
<feature type="domain" description="Pseudouridine synthase RsuA/RluA-like" evidence="2">
    <location>
        <begin position="365"/>
        <end position="514"/>
    </location>
</feature>
<evidence type="ECO:0000313" key="4">
    <source>
        <dbReference type="Proteomes" id="UP000182719"/>
    </source>
</evidence>
<gene>
    <name evidence="3" type="ORF">SAMN05444354_108164</name>
</gene>
<evidence type="ECO:0000313" key="3">
    <source>
        <dbReference type="EMBL" id="SEL76754.1"/>
    </source>
</evidence>
<accession>A0A1H7SXR1</accession>
<dbReference type="EMBL" id="FOAP01000008">
    <property type="protein sequence ID" value="SEL76754.1"/>
    <property type="molecule type" value="Genomic_DNA"/>
</dbReference>
<evidence type="ECO:0000259" key="2">
    <source>
        <dbReference type="Pfam" id="PF00849"/>
    </source>
</evidence>
<dbReference type="InterPro" id="IPR006145">
    <property type="entry name" value="PsdUridine_synth_RsuA/RluA"/>
</dbReference>
<feature type="region of interest" description="Disordered" evidence="1">
    <location>
        <begin position="157"/>
        <end position="188"/>
    </location>
</feature>
<proteinExistence type="predicted"/>
<dbReference type="Pfam" id="PF00849">
    <property type="entry name" value="PseudoU_synth_2"/>
    <property type="match status" value="1"/>
</dbReference>
<keyword evidence="4" id="KW-1185">Reference proteome</keyword>
<dbReference type="GO" id="GO:0009982">
    <property type="term" value="F:pseudouridine synthase activity"/>
    <property type="evidence" value="ECO:0007669"/>
    <property type="project" value="InterPro"/>
</dbReference>
<dbReference type="PANTHER" id="PTHR21600:SF89">
    <property type="entry name" value="RIBOSOMAL LARGE SUBUNIT PSEUDOURIDINE SYNTHASE A"/>
    <property type="match status" value="1"/>
</dbReference>
<name>A0A1H7SXR1_STIAU</name>
<dbReference type="RefSeq" id="WP_075007542.1">
    <property type="nucleotide sequence ID" value="NZ_FOAP01000008.1"/>
</dbReference>
<reference evidence="4" key="1">
    <citation type="submission" date="2016-10" db="EMBL/GenBank/DDBJ databases">
        <authorList>
            <person name="Varghese N."/>
            <person name="Submissions S."/>
        </authorList>
    </citation>
    <scope>NUCLEOTIDE SEQUENCE [LARGE SCALE GENOMIC DNA]</scope>
    <source>
        <strain evidence="4">DSM 17044</strain>
    </source>
</reference>
<dbReference type="AlphaFoldDB" id="A0A1H7SXR1"/>
<dbReference type="Gene3D" id="3.30.2350.10">
    <property type="entry name" value="Pseudouridine synthase"/>
    <property type="match status" value="1"/>
</dbReference>
<dbReference type="GO" id="GO:0140098">
    <property type="term" value="F:catalytic activity, acting on RNA"/>
    <property type="evidence" value="ECO:0007669"/>
    <property type="project" value="UniProtKB-ARBA"/>
</dbReference>
<organism evidence="3 4">
    <name type="scientific">Stigmatella aurantiaca</name>
    <dbReference type="NCBI Taxonomy" id="41"/>
    <lineage>
        <taxon>Bacteria</taxon>
        <taxon>Pseudomonadati</taxon>
        <taxon>Myxococcota</taxon>
        <taxon>Myxococcia</taxon>
        <taxon>Myxococcales</taxon>
        <taxon>Cystobacterineae</taxon>
        <taxon>Archangiaceae</taxon>
        <taxon>Stigmatella</taxon>
    </lineage>
</organism>
<protein>
    <submittedName>
        <fullName evidence="3">tRNA pseudouridine32 synthase / 23S rRNA pseudouridine746 synthase</fullName>
    </submittedName>
</protein>
<evidence type="ECO:0000256" key="1">
    <source>
        <dbReference type="SAM" id="MobiDB-lite"/>
    </source>
</evidence>
<feature type="compositionally biased region" description="Basic and acidic residues" evidence="1">
    <location>
        <begin position="157"/>
        <end position="166"/>
    </location>
</feature>
<dbReference type="CDD" id="cd02869">
    <property type="entry name" value="PseudoU_synth_RluA_like"/>
    <property type="match status" value="1"/>
</dbReference>
<sequence length="562" mass="61691">MSESPVPAVTYFDPQPAPEELPGRLANPFAPGPPHPLARRAAEALQARLRGGDLAPGLRLEDLDEPGRGKMFGVLAVEAPDGRIGYLCGFSGMLDGRWHIEGFAPPLFDVAVRDAFWPAGEAELRALDSVHAELVHGAEPVALRARLAELTARHEAAAAQLQERHEANRRRRHGERQRLAEGVGEEERQAALHALGQESRADAAERRRLEAVHQEEREVLASALRALDARRAGLEQHRAERSRQLWQQMAYTYVIPNARGETQPLGALFAPEPPPGGAGDCAAPKLLAQAYRHHLKPLALAEFWWGAPPLTGERHAGLYYPACRSKCGEVLPYMLQGLLAEPAPPPEEAPGKDEALRIVYEDPWLLVVDKPYGLLSVPGRHSPQRDSVLVRLRQRTPEGPEPFIVHPLESDCSGLLLAAKDADTHVALQRQFARKEASKWYAACLEGLVPADHGSVELPLRANPEDRPRHIVDPVRGKRALTEWRAVRREGPRTWVALLPLTGLPHQLRVHAAHPLGLGAPIAGDQLYGGSPGPRLLLHAEVLTVIHPHTGERLHLECPAPF</sequence>
<dbReference type="OrthoDB" id="128480at2"/>
<feature type="region of interest" description="Disordered" evidence="1">
    <location>
        <begin position="1"/>
        <end position="37"/>
    </location>
</feature>
<dbReference type="InterPro" id="IPR050188">
    <property type="entry name" value="RluA_PseudoU_synthase"/>
</dbReference>
<dbReference type="Proteomes" id="UP000182719">
    <property type="component" value="Unassembled WGS sequence"/>
</dbReference>
<dbReference type="GO" id="GO:0000455">
    <property type="term" value="P:enzyme-directed rRNA pseudouridine synthesis"/>
    <property type="evidence" value="ECO:0007669"/>
    <property type="project" value="TreeGrafter"/>
</dbReference>
<dbReference type="SUPFAM" id="SSF55120">
    <property type="entry name" value="Pseudouridine synthase"/>
    <property type="match status" value="1"/>
</dbReference>